<evidence type="ECO:0000313" key="2">
    <source>
        <dbReference type="Proteomes" id="UP000325313"/>
    </source>
</evidence>
<dbReference type="AlphaFoldDB" id="A0A5B0LX31"/>
<organism evidence="1 2">
    <name type="scientific">Puccinia graminis f. sp. tritici</name>
    <dbReference type="NCBI Taxonomy" id="56615"/>
    <lineage>
        <taxon>Eukaryota</taxon>
        <taxon>Fungi</taxon>
        <taxon>Dikarya</taxon>
        <taxon>Basidiomycota</taxon>
        <taxon>Pucciniomycotina</taxon>
        <taxon>Pucciniomycetes</taxon>
        <taxon>Pucciniales</taxon>
        <taxon>Pucciniaceae</taxon>
        <taxon>Puccinia</taxon>
    </lineage>
</organism>
<comment type="caution">
    <text evidence="1">The sequence shown here is derived from an EMBL/GenBank/DDBJ whole genome shotgun (WGS) entry which is preliminary data.</text>
</comment>
<name>A0A5B0LX31_PUCGR</name>
<proteinExistence type="predicted"/>
<dbReference type="EMBL" id="VDEP01000506">
    <property type="protein sequence ID" value="KAA1068238.1"/>
    <property type="molecule type" value="Genomic_DNA"/>
</dbReference>
<accession>A0A5B0LX31</accession>
<protein>
    <submittedName>
        <fullName evidence="1">Uncharacterized protein</fullName>
    </submittedName>
</protein>
<reference evidence="1 2" key="1">
    <citation type="submission" date="2019-05" db="EMBL/GenBank/DDBJ databases">
        <title>Emergence of the Ug99 lineage of the wheat stem rust pathogen through somatic hybridization.</title>
        <authorList>
            <person name="Li F."/>
            <person name="Upadhyaya N.M."/>
            <person name="Sperschneider J."/>
            <person name="Matny O."/>
            <person name="Nguyen-Phuc H."/>
            <person name="Mago R."/>
            <person name="Raley C."/>
            <person name="Miller M.E."/>
            <person name="Silverstein K.A.T."/>
            <person name="Henningsen E."/>
            <person name="Hirsch C.D."/>
            <person name="Visser B."/>
            <person name="Pretorius Z.A."/>
            <person name="Steffenson B.J."/>
            <person name="Schwessinger B."/>
            <person name="Dodds P.N."/>
            <person name="Figueroa M."/>
        </authorList>
    </citation>
    <scope>NUCLEOTIDE SEQUENCE [LARGE SCALE GENOMIC DNA]</scope>
    <source>
        <strain evidence="1 2">Ug99</strain>
    </source>
</reference>
<dbReference type="Proteomes" id="UP000325313">
    <property type="component" value="Unassembled WGS sequence"/>
</dbReference>
<gene>
    <name evidence="1" type="ORF">PGTUg99_029157</name>
</gene>
<sequence length="97" mass="10632">MSDFLSSAEAVTKLHKTLGNFLSFGLDINPKTIGGLALQSSIEPGTELCWEVDRQVKQDLGGLSKTLLQKAATLDQILKHIDIVKRQINLGSSRARR</sequence>
<evidence type="ECO:0000313" key="1">
    <source>
        <dbReference type="EMBL" id="KAA1068238.1"/>
    </source>
</evidence>